<proteinExistence type="predicted"/>
<organism evidence="2 3">
    <name type="scientific">Nocardiopsis tropica</name>
    <dbReference type="NCBI Taxonomy" id="109330"/>
    <lineage>
        <taxon>Bacteria</taxon>
        <taxon>Bacillati</taxon>
        <taxon>Actinomycetota</taxon>
        <taxon>Actinomycetes</taxon>
        <taxon>Streptosporangiales</taxon>
        <taxon>Nocardiopsidaceae</taxon>
        <taxon>Nocardiopsis</taxon>
    </lineage>
</organism>
<reference evidence="2 3" key="1">
    <citation type="submission" date="2023-07" db="EMBL/GenBank/DDBJ databases">
        <authorList>
            <person name="Girao M."/>
            <person name="Carvalho M.F."/>
        </authorList>
    </citation>
    <scope>NUCLEOTIDE SEQUENCE [LARGE SCALE GENOMIC DNA]</scope>
    <source>
        <strain evidence="2 3">66/93</strain>
    </source>
</reference>
<evidence type="ECO:0000313" key="2">
    <source>
        <dbReference type="EMBL" id="MEE2054377.1"/>
    </source>
</evidence>
<sequence>MEQLANPGYVRPASPNPQGSPYHRQRDWGPVVTKLVDTGYPMAAAGPVRYRPVWSGDMVIGFLWASEEENALGYVARREARAAGNRARGWWIKEAAELARHGLSATEALRVRVGLSEDAKGGRLDEADEERIARSTQELKEISYGPWPPEGQGG</sequence>
<dbReference type="Proteomes" id="UP001348641">
    <property type="component" value="Unassembled WGS sequence"/>
</dbReference>
<accession>A0ABU7KYI9</accession>
<feature type="region of interest" description="Disordered" evidence="1">
    <location>
        <begin position="1"/>
        <end position="26"/>
    </location>
</feature>
<comment type="caution">
    <text evidence="2">The sequence shown here is derived from an EMBL/GenBank/DDBJ whole genome shotgun (WGS) entry which is preliminary data.</text>
</comment>
<name>A0ABU7KYI9_9ACTN</name>
<evidence type="ECO:0000313" key="3">
    <source>
        <dbReference type="Proteomes" id="UP001348641"/>
    </source>
</evidence>
<protein>
    <submittedName>
        <fullName evidence="2">Uncharacterized protein</fullName>
    </submittedName>
</protein>
<gene>
    <name evidence="2" type="ORF">Q8A49_28150</name>
</gene>
<evidence type="ECO:0000256" key="1">
    <source>
        <dbReference type="SAM" id="MobiDB-lite"/>
    </source>
</evidence>
<dbReference type="EMBL" id="JAUUCC010000108">
    <property type="protein sequence ID" value="MEE2054377.1"/>
    <property type="molecule type" value="Genomic_DNA"/>
</dbReference>
<dbReference type="RefSeq" id="WP_330161227.1">
    <property type="nucleotide sequence ID" value="NZ_BAAAJA010000021.1"/>
</dbReference>